<dbReference type="Pfam" id="PF04101">
    <property type="entry name" value="Glyco_tran_28_C"/>
    <property type="match status" value="1"/>
</dbReference>
<dbReference type="InterPro" id="IPR007235">
    <property type="entry name" value="Glyco_trans_28_C"/>
</dbReference>
<sequence>MINKNIIIITGGSLGHIIPGIIIGNLLIKKKYNIYWILNNKEEKIYIKKYNTNINVIIIKLFKKKKKNIFFILNFFVYIFFIISYILKCLYILFNIKPIFILCLGNMSIFLCILSWIINIPIIIHEQNSILGRSNYIVNFISKKTIKSIRYNYYYDNNFIIIKNPIREEFNNYKYNNKNYNSNILKILILGGSKGSKFINFNILKFISLIKNNNLLIWHQIGNEYIDVIINEYKKYNLLNSLYKIDNLIYNISYAYYWTDFVISRCGAMSISEIIYTKTPSILIPLETKDNHQYYNTFFLRKNNFSKVIVEKDLNFNSKLEYYIKLFSNKKYLLFINKEMKKKIKYNIKKINKKFLIELNNEFKY</sequence>
<keyword evidence="3" id="KW-0812">Transmembrane</keyword>
<keyword evidence="3" id="KW-0472">Membrane</keyword>
<dbReference type="InterPro" id="IPR004276">
    <property type="entry name" value="GlycoTrans_28_N"/>
</dbReference>
<dbReference type="GO" id="GO:1901137">
    <property type="term" value="P:carbohydrate derivative biosynthetic process"/>
    <property type="evidence" value="ECO:0007669"/>
    <property type="project" value="UniProtKB-ARBA"/>
</dbReference>
<dbReference type="Gene3D" id="3.40.50.2000">
    <property type="entry name" value="Glycogen Phosphorylase B"/>
    <property type="match status" value="2"/>
</dbReference>
<dbReference type="PANTHER" id="PTHR21015:SF22">
    <property type="entry name" value="GLYCOSYLTRANSFERASE"/>
    <property type="match status" value="1"/>
</dbReference>
<feature type="transmembrane region" description="Helical" evidence="3">
    <location>
        <begin position="6"/>
        <end position="28"/>
    </location>
</feature>
<dbReference type="RefSeq" id="WP_148708330.1">
    <property type="nucleotide sequence ID" value="NZ_AP018161.1"/>
</dbReference>
<dbReference type="CDD" id="cd03785">
    <property type="entry name" value="GT28_MurG"/>
    <property type="match status" value="1"/>
</dbReference>
<evidence type="ECO:0000256" key="3">
    <source>
        <dbReference type="SAM" id="Phobius"/>
    </source>
</evidence>
<dbReference type="GO" id="GO:0005975">
    <property type="term" value="P:carbohydrate metabolic process"/>
    <property type="evidence" value="ECO:0007669"/>
    <property type="project" value="InterPro"/>
</dbReference>
<keyword evidence="2 6" id="KW-0808">Transferase</keyword>
<feature type="domain" description="Glycosyltransferase family 28 N-terminal" evidence="4">
    <location>
        <begin position="6"/>
        <end position="144"/>
    </location>
</feature>
<keyword evidence="7" id="KW-1185">Reference proteome</keyword>
<proteinExistence type="predicted"/>
<evidence type="ECO:0000313" key="6">
    <source>
        <dbReference type="EMBL" id="BBA84979.1"/>
    </source>
</evidence>
<keyword evidence="1" id="KW-0328">Glycosyltransferase</keyword>
<dbReference type="Proteomes" id="UP000289537">
    <property type="component" value="Chromosome"/>
</dbReference>
<protein>
    <submittedName>
        <fullName evidence="6">UDP-N-acetylglucosamine--N-acetylmuramyl-(Pentapeptide) pyrophosphoryl-undecaprenol N-acetylglucosamine transferase</fullName>
    </submittedName>
</protein>
<dbReference type="Pfam" id="PF03033">
    <property type="entry name" value="Glyco_transf_28"/>
    <property type="match status" value="1"/>
</dbReference>
<evidence type="ECO:0000259" key="4">
    <source>
        <dbReference type="Pfam" id="PF03033"/>
    </source>
</evidence>
<evidence type="ECO:0000259" key="5">
    <source>
        <dbReference type="Pfam" id="PF04101"/>
    </source>
</evidence>
<feature type="transmembrane region" description="Helical" evidence="3">
    <location>
        <begin position="69"/>
        <end position="93"/>
    </location>
</feature>
<dbReference type="KEGG" id="eor:NARRFE1_00160"/>
<evidence type="ECO:0000256" key="2">
    <source>
        <dbReference type="ARBA" id="ARBA00022679"/>
    </source>
</evidence>
<evidence type="ECO:0000256" key="1">
    <source>
        <dbReference type="ARBA" id="ARBA00022676"/>
    </source>
</evidence>
<dbReference type="AlphaFoldDB" id="A0A2Z5TP11"/>
<keyword evidence="3" id="KW-1133">Transmembrane helix</keyword>
<reference evidence="6 7" key="1">
    <citation type="journal article" date="2017" name="Proc. Natl. Acad. Sci. U.S.A.">
        <title>Small genome symbiont underlies cuticle hardness in beetles.</title>
        <authorList>
            <person name="Anbutsu H."/>
            <person name="Moriyama M."/>
            <person name="Nikoh N."/>
            <person name="Hosokawa T."/>
            <person name="Futahashi R."/>
            <person name="Tanahashi M."/>
            <person name="Meng X.Y."/>
            <person name="Kuriwada T."/>
            <person name="Mori N."/>
            <person name="Oshima K."/>
            <person name="Hattori M."/>
            <person name="Fujie M."/>
            <person name="Satoh N."/>
            <person name="Maeda T."/>
            <person name="Shigenobu S."/>
            <person name="Koga R."/>
            <person name="Fukatsu T."/>
        </authorList>
    </citation>
    <scope>NUCLEOTIDE SEQUENCE [LARGE SCALE GENOMIC DNA]</scope>
    <source>
        <strain evidence="6">NARRFE1</strain>
    </source>
</reference>
<dbReference type="OrthoDB" id="9808936at2"/>
<organism evidence="6 7">
    <name type="scientific">endosymbiont of Rhynchophorus ferrugineus</name>
    <dbReference type="NCBI Taxonomy" id="1972133"/>
    <lineage>
        <taxon>Bacteria</taxon>
        <taxon>Pseudomonadati</taxon>
        <taxon>Pseudomonadota</taxon>
        <taxon>Gammaproteobacteria</taxon>
        <taxon>Candidatus Nardonella</taxon>
    </lineage>
</organism>
<name>A0A2Z5TP11_9GAMM</name>
<accession>A0A2Z5TP11</accession>
<evidence type="ECO:0000313" key="7">
    <source>
        <dbReference type="Proteomes" id="UP000289537"/>
    </source>
</evidence>
<dbReference type="EMBL" id="AP018161">
    <property type="protein sequence ID" value="BBA84979.1"/>
    <property type="molecule type" value="Genomic_DNA"/>
</dbReference>
<feature type="domain" description="Glycosyl transferase family 28 C-terminal" evidence="5">
    <location>
        <begin position="187"/>
        <end position="348"/>
    </location>
</feature>
<dbReference type="PANTHER" id="PTHR21015">
    <property type="entry name" value="UDP-N-ACETYLGLUCOSAMINE--N-ACETYLMURAMYL-(PENTAPEPTIDE) PYROPHOSPHORYL-UNDECAPRENOL N-ACETYLGLUCOSAMINE TRANSFERASE 1"/>
    <property type="match status" value="1"/>
</dbReference>
<feature type="transmembrane region" description="Helical" evidence="3">
    <location>
        <begin position="99"/>
        <end position="124"/>
    </location>
</feature>
<dbReference type="GO" id="GO:0016758">
    <property type="term" value="F:hexosyltransferase activity"/>
    <property type="evidence" value="ECO:0007669"/>
    <property type="project" value="InterPro"/>
</dbReference>
<dbReference type="SUPFAM" id="SSF53756">
    <property type="entry name" value="UDP-Glycosyltransferase/glycogen phosphorylase"/>
    <property type="match status" value="1"/>
</dbReference>
<gene>
    <name evidence="6" type="primary">murG</name>
    <name evidence="6" type="ORF">NARRFE1_00160</name>
</gene>